<dbReference type="EMBL" id="GBXM01097226">
    <property type="protein sequence ID" value="JAH11351.1"/>
    <property type="molecule type" value="Transcribed_RNA"/>
</dbReference>
<reference evidence="1" key="2">
    <citation type="journal article" date="2015" name="Fish Shellfish Immunol.">
        <title>Early steps in the European eel (Anguilla anguilla)-Vibrio vulnificus interaction in the gills: Role of the RtxA13 toxin.</title>
        <authorList>
            <person name="Callol A."/>
            <person name="Pajuelo D."/>
            <person name="Ebbesson L."/>
            <person name="Teles M."/>
            <person name="MacKenzie S."/>
            <person name="Amaro C."/>
        </authorList>
    </citation>
    <scope>NUCLEOTIDE SEQUENCE</scope>
</reference>
<reference evidence="1" key="1">
    <citation type="submission" date="2014-11" db="EMBL/GenBank/DDBJ databases">
        <authorList>
            <person name="Amaro Gonzalez C."/>
        </authorList>
    </citation>
    <scope>NUCLEOTIDE SEQUENCE</scope>
</reference>
<name>A0A0E9Q399_ANGAN</name>
<proteinExistence type="predicted"/>
<accession>A0A0E9Q399</accession>
<dbReference type="AlphaFoldDB" id="A0A0E9Q399"/>
<evidence type="ECO:0000313" key="1">
    <source>
        <dbReference type="EMBL" id="JAH11351.1"/>
    </source>
</evidence>
<sequence>MPMGYEMRDLVVFGLDDRFGKLKECRSSPVPLQPYL</sequence>
<organism evidence="1">
    <name type="scientific">Anguilla anguilla</name>
    <name type="common">European freshwater eel</name>
    <name type="synonym">Muraena anguilla</name>
    <dbReference type="NCBI Taxonomy" id="7936"/>
    <lineage>
        <taxon>Eukaryota</taxon>
        <taxon>Metazoa</taxon>
        <taxon>Chordata</taxon>
        <taxon>Craniata</taxon>
        <taxon>Vertebrata</taxon>
        <taxon>Euteleostomi</taxon>
        <taxon>Actinopterygii</taxon>
        <taxon>Neopterygii</taxon>
        <taxon>Teleostei</taxon>
        <taxon>Anguilliformes</taxon>
        <taxon>Anguillidae</taxon>
        <taxon>Anguilla</taxon>
    </lineage>
</organism>
<protein>
    <submittedName>
        <fullName evidence="1">Uncharacterized protein</fullName>
    </submittedName>
</protein>